<evidence type="ECO:0000313" key="11">
    <source>
        <dbReference type="Proteomes" id="UP000567293"/>
    </source>
</evidence>
<reference evidence="10" key="1">
    <citation type="submission" date="2020-06" db="EMBL/GenBank/DDBJ databases">
        <title>Legume-microbial interactions unlock mineral nutrients during tropical forest succession.</title>
        <authorList>
            <person name="Epihov D.Z."/>
        </authorList>
    </citation>
    <scope>NUCLEOTIDE SEQUENCE [LARGE SCALE GENOMIC DNA]</scope>
    <source>
        <strain evidence="10">Pan2503</strain>
    </source>
</reference>
<keyword evidence="11" id="KW-1185">Reference proteome</keyword>
<feature type="domain" description="ABC3 transporter permease C-terminal" evidence="8">
    <location>
        <begin position="367"/>
        <end position="436"/>
    </location>
</feature>
<accession>A0A7V8NV15</accession>
<dbReference type="EMBL" id="JACDQQ010002311">
    <property type="protein sequence ID" value="MBA0088044.1"/>
    <property type="molecule type" value="Genomic_DNA"/>
</dbReference>
<comment type="similarity">
    <text evidence="6">Belongs to the ABC-4 integral membrane protein family.</text>
</comment>
<keyword evidence="3 7" id="KW-0812">Transmembrane</keyword>
<evidence type="ECO:0000256" key="2">
    <source>
        <dbReference type="ARBA" id="ARBA00022475"/>
    </source>
</evidence>
<evidence type="ECO:0000256" key="4">
    <source>
        <dbReference type="ARBA" id="ARBA00022989"/>
    </source>
</evidence>
<dbReference type="InterPro" id="IPR003838">
    <property type="entry name" value="ABC3_permease_C"/>
</dbReference>
<comment type="caution">
    <text evidence="10">The sequence shown here is derived from an EMBL/GenBank/DDBJ whole genome shotgun (WGS) entry which is preliminary data.</text>
</comment>
<dbReference type="InterPro" id="IPR025857">
    <property type="entry name" value="MacB_PCD"/>
</dbReference>
<feature type="domain" description="MacB-like periplasmic core" evidence="9">
    <location>
        <begin position="89"/>
        <end position="316"/>
    </location>
</feature>
<organism evidence="10 11">
    <name type="scientific">Candidatus Acidiferrum panamense</name>
    <dbReference type="NCBI Taxonomy" id="2741543"/>
    <lineage>
        <taxon>Bacteria</taxon>
        <taxon>Pseudomonadati</taxon>
        <taxon>Acidobacteriota</taxon>
        <taxon>Terriglobia</taxon>
        <taxon>Candidatus Acidiferrales</taxon>
        <taxon>Candidatus Acidiferrum</taxon>
    </lineage>
</organism>
<evidence type="ECO:0000256" key="7">
    <source>
        <dbReference type="SAM" id="Phobius"/>
    </source>
</evidence>
<evidence type="ECO:0000259" key="8">
    <source>
        <dbReference type="Pfam" id="PF02687"/>
    </source>
</evidence>
<dbReference type="Pfam" id="PF12704">
    <property type="entry name" value="MacB_PCD"/>
    <property type="match status" value="1"/>
</dbReference>
<comment type="subcellular location">
    <subcellularLocation>
        <location evidence="1">Cell membrane</location>
        <topology evidence="1">Multi-pass membrane protein</topology>
    </subcellularLocation>
</comment>
<dbReference type="InterPro" id="IPR050250">
    <property type="entry name" value="Macrolide_Exporter_MacB"/>
</dbReference>
<proteinExistence type="inferred from homology"/>
<dbReference type="PANTHER" id="PTHR30572:SF4">
    <property type="entry name" value="ABC TRANSPORTER PERMEASE YTRF"/>
    <property type="match status" value="1"/>
</dbReference>
<dbReference type="PANTHER" id="PTHR30572">
    <property type="entry name" value="MEMBRANE COMPONENT OF TRANSPORTER-RELATED"/>
    <property type="match status" value="1"/>
</dbReference>
<evidence type="ECO:0000256" key="3">
    <source>
        <dbReference type="ARBA" id="ARBA00022692"/>
    </source>
</evidence>
<sequence>MSLRRFFRRAQWDRERSEEIEFYLRIETDENVARGLPYHEARTAALRKLGNRTVVREEIYRMNTMTFLDTLVGDMRYGLRMLARSPMSTAAALLTLAIGIGANGAVFSVVNSVLVRPLRYPKAEQLVALHQDAPGAAGLANAADGLALSPSMYFTYVEQNRTFQALGVWTPGTANVTSLAEPEQVRTVSVSDGVLQALGVPPAAGRWLLAADQIPQAPEPLSFTGRSSAVMLSYGYWQRHFGDQSVIGRNLTVDSLPRQIVGIMPKGFRVVKAEPDLILPLAFDRGRVILAGFGFLGIGRLKPGVTIAQANADLARLLPVWMDTWSNGPNSNGRWYENWKIRPKIRTLKQQVVGNVGDVLWMVMGTIALVMLIACANVTNLLLVRAEARQHELALRAALGAKVARMVRSLLVESVTLGLMGGALAVGVAYAGLRLLVAIGPANLPRLNEISMDAR</sequence>
<name>A0A7V8NV15_9BACT</name>
<keyword evidence="2" id="KW-1003">Cell membrane</keyword>
<protein>
    <submittedName>
        <fullName evidence="10">ABC transporter permease</fullName>
    </submittedName>
</protein>
<dbReference type="AlphaFoldDB" id="A0A7V8NV15"/>
<dbReference type="InterPro" id="IPR047928">
    <property type="entry name" value="Perm_prefix_1"/>
</dbReference>
<dbReference type="GO" id="GO:0022857">
    <property type="term" value="F:transmembrane transporter activity"/>
    <property type="evidence" value="ECO:0007669"/>
    <property type="project" value="TreeGrafter"/>
</dbReference>
<dbReference type="NCBIfam" id="NF038403">
    <property type="entry name" value="perm_prefix_1"/>
    <property type="match status" value="1"/>
</dbReference>
<evidence type="ECO:0000256" key="6">
    <source>
        <dbReference type="ARBA" id="ARBA00038076"/>
    </source>
</evidence>
<feature type="transmembrane region" description="Helical" evidence="7">
    <location>
        <begin position="410"/>
        <end position="433"/>
    </location>
</feature>
<keyword evidence="4 7" id="KW-1133">Transmembrane helix</keyword>
<feature type="transmembrane region" description="Helical" evidence="7">
    <location>
        <begin position="359"/>
        <end position="383"/>
    </location>
</feature>
<evidence type="ECO:0000259" key="9">
    <source>
        <dbReference type="Pfam" id="PF12704"/>
    </source>
</evidence>
<evidence type="ECO:0000313" key="10">
    <source>
        <dbReference type="EMBL" id="MBA0088044.1"/>
    </source>
</evidence>
<keyword evidence="5 7" id="KW-0472">Membrane</keyword>
<feature type="transmembrane region" description="Helical" evidence="7">
    <location>
        <begin position="90"/>
        <end position="110"/>
    </location>
</feature>
<dbReference type="GO" id="GO:0005886">
    <property type="term" value="C:plasma membrane"/>
    <property type="evidence" value="ECO:0007669"/>
    <property type="project" value="UniProtKB-SubCell"/>
</dbReference>
<gene>
    <name evidence="10" type="ORF">HRJ53_23925</name>
</gene>
<evidence type="ECO:0000256" key="5">
    <source>
        <dbReference type="ARBA" id="ARBA00023136"/>
    </source>
</evidence>
<dbReference type="Pfam" id="PF02687">
    <property type="entry name" value="FtsX"/>
    <property type="match status" value="1"/>
</dbReference>
<feature type="non-terminal residue" evidence="10">
    <location>
        <position position="455"/>
    </location>
</feature>
<dbReference type="Proteomes" id="UP000567293">
    <property type="component" value="Unassembled WGS sequence"/>
</dbReference>
<evidence type="ECO:0000256" key="1">
    <source>
        <dbReference type="ARBA" id="ARBA00004651"/>
    </source>
</evidence>